<dbReference type="PROSITE" id="PS51669">
    <property type="entry name" value="4FE4S_MOW_BIS_MGD"/>
    <property type="match status" value="1"/>
</dbReference>
<sequence>MEGNMDFDELGKERFLRVKDNRLMKIKPDHRPQESSKEHDTVRYSTCTNMCESGCGLKIFLKNGRIVDVMGDSEHPQNRGGLCSKGVGQIQWWYDPLRVNYPYMRKSLTDDFKRVSWDDALDFTAERLIKLYNEQGPEALAIFRTGRSSFGNKEGAARFGKIFGTPNVYGQGPICCESPGVSMNYVFGAKGLGRLMNPSQDWKNSKCILLVGTNMAAQETITMTHLLDARDNGAFLIGVDPRFNATLSKCDIGMRIRSGSDAILFLAMGNIIIQEKLYNKEFVDKWVTGFEEYAKECAKWSPERAEKLTYIPKETIIEAARRFGMARPASVTGNLGTAQIYNSNNVNRSIAALLALTGSIGVKGGGWNWLHNCRPPLNYGNDLHDIPLPKRPQITDKLISWGDSSVPCIINAMMYEKPYPVKGIIWNGDHLPQFPNSWKMEEAMKRNIINVHLSIYPNHTYMFSHVAFPIAMSVETDSICHHGNNRLIQWHNKVIPYQHEHRADIDVFDGIAKRLKNAGVGHFNEVEFNPWGYYEDGPDKGRVNEIHMTDFFNDQEPFTRGIKYDVLNPEKNPKGGLMWPVFSKEEAVFQDDEAVLRGKWIMYKEGENYPESDKRFPTPSGKIELASEPLEKIGWYKVPTQVEGSESPLGNFERAKKYPLILNTTRIAQSFHEGGHWWPWNDELEPDRNIEINPATAAVMGIEDGDMVIVENDRGWVEGPAWVTEMVPEDGIWANFGFDRYQPFHPYESINTVIDDIIKDPVYGQIQFKAILCRVYRKGDEDPEGTAKNVVEFLQKKFPEVWDPKHQDKDVIIGKWKDHWKEYHELSIGWKKLVNFKEPVECTPVSCDTRKY</sequence>
<comment type="similarity">
    <text evidence="2">Belongs to the prokaryotic molybdopterin-containing oxidoreductase family.</text>
</comment>
<feature type="domain" description="4Fe-4S Mo/W bis-MGD-type" evidence="8">
    <location>
        <begin position="40"/>
        <end position="97"/>
    </location>
</feature>
<protein>
    <recommendedName>
        <fullName evidence="8">4Fe-4S Mo/W bis-MGD-type domain-containing protein</fullName>
    </recommendedName>
</protein>
<evidence type="ECO:0000259" key="8">
    <source>
        <dbReference type="PROSITE" id="PS51669"/>
    </source>
</evidence>
<dbReference type="SUPFAM" id="SSF53706">
    <property type="entry name" value="Formate dehydrogenase/DMSO reductase, domains 1-3"/>
    <property type="match status" value="1"/>
</dbReference>
<gene>
    <name evidence="9" type="ORF">EVJ46_00980</name>
</gene>
<dbReference type="InterPro" id="IPR006656">
    <property type="entry name" value="Mopterin_OxRdtase"/>
</dbReference>
<organism evidence="9 10">
    <name type="scientific">Acididesulfobacter guangdongensis</name>
    <dbReference type="NCBI Taxonomy" id="2597225"/>
    <lineage>
        <taxon>Bacteria</taxon>
        <taxon>Deltaproteobacteria</taxon>
        <taxon>Candidatus Acidulodesulfobacterales</taxon>
        <taxon>Candidatus Acididesulfobacter</taxon>
    </lineage>
</organism>
<evidence type="ECO:0000256" key="3">
    <source>
        <dbReference type="ARBA" id="ARBA00022505"/>
    </source>
</evidence>
<proteinExistence type="inferred from homology"/>
<accession>A0A519BHW2</accession>
<dbReference type="SUPFAM" id="SSF50692">
    <property type="entry name" value="ADC-like"/>
    <property type="match status" value="1"/>
</dbReference>
<dbReference type="GO" id="GO:0016491">
    <property type="term" value="F:oxidoreductase activity"/>
    <property type="evidence" value="ECO:0007669"/>
    <property type="project" value="UniProtKB-KW"/>
</dbReference>
<dbReference type="InterPro" id="IPR009010">
    <property type="entry name" value="Asp_de-COase-like_dom_sf"/>
</dbReference>
<dbReference type="Gene3D" id="2.20.25.90">
    <property type="entry name" value="ADC-like domains"/>
    <property type="match status" value="1"/>
</dbReference>
<evidence type="ECO:0000256" key="6">
    <source>
        <dbReference type="ARBA" id="ARBA00023004"/>
    </source>
</evidence>
<evidence type="ECO:0000256" key="4">
    <source>
        <dbReference type="ARBA" id="ARBA00022723"/>
    </source>
</evidence>
<dbReference type="InterPro" id="IPR006963">
    <property type="entry name" value="Mopterin_OxRdtase_4Fe-4S_dom"/>
</dbReference>
<dbReference type="GO" id="GO:0051536">
    <property type="term" value="F:iron-sulfur cluster binding"/>
    <property type="evidence" value="ECO:0007669"/>
    <property type="project" value="UniProtKB-KW"/>
</dbReference>
<dbReference type="GO" id="GO:0046872">
    <property type="term" value="F:metal ion binding"/>
    <property type="evidence" value="ECO:0007669"/>
    <property type="project" value="UniProtKB-KW"/>
</dbReference>
<dbReference type="AlphaFoldDB" id="A0A519BHW2"/>
<name>A0A519BHW2_ACIG2</name>
<dbReference type="PROSITE" id="PS00932">
    <property type="entry name" value="MOLYBDOPTERIN_PROK_3"/>
    <property type="match status" value="1"/>
</dbReference>
<evidence type="ECO:0000256" key="7">
    <source>
        <dbReference type="ARBA" id="ARBA00023014"/>
    </source>
</evidence>
<evidence type="ECO:0000313" key="10">
    <source>
        <dbReference type="Proteomes" id="UP000316562"/>
    </source>
</evidence>
<evidence type="ECO:0000256" key="1">
    <source>
        <dbReference type="ARBA" id="ARBA00001942"/>
    </source>
</evidence>
<evidence type="ECO:0000256" key="2">
    <source>
        <dbReference type="ARBA" id="ARBA00010312"/>
    </source>
</evidence>
<dbReference type="Pfam" id="PF01568">
    <property type="entry name" value="Molydop_binding"/>
    <property type="match status" value="1"/>
</dbReference>
<dbReference type="InterPro" id="IPR050612">
    <property type="entry name" value="Prok_Mopterin_Oxidored"/>
</dbReference>
<dbReference type="InterPro" id="IPR006655">
    <property type="entry name" value="Mopterin_OxRdtase_prok_CS"/>
</dbReference>
<comment type="cofactor">
    <cofactor evidence="1">
        <name>Mo-bis(molybdopterin guanine dinucleotide)</name>
        <dbReference type="ChEBI" id="CHEBI:60539"/>
    </cofactor>
</comment>
<dbReference type="Gene3D" id="3.40.228.10">
    <property type="entry name" value="Dimethylsulfoxide Reductase, domain 2"/>
    <property type="match status" value="1"/>
</dbReference>
<dbReference type="GO" id="GO:0043546">
    <property type="term" value="F:molybdopterin cofactor binding"/>
    <property type="evidence" value="ECO:0007669"/>
    <property type="project" value="InterPro"/>
</dbReference>
<dbReference type="PANTHER" id="PTHR43742">
    <property type="entry name" value="TRIMETHYLAMINE-N-OXIDE REDUCTASE"/>
    <property type="match status" value="1"/>
</dbReference>
<keyword evidence="6" id="KW-0408">Iron</keyword>
<dbReference type="Gene3D" id="3.40.50.740">
    <property type="match status" value="1"/>
</dbReference>
<dbReference type="SMART" id="SM00926">
    <property type="entry name" value="Molybdop_Fe4S4"/>
    <property type="match status" value="1"/>
</dbReference>
<dbReference type="InterPro" id="IPR006657">
    <property type="entry name" value="MoPterin_dinucl-bd_dom"/>
</dbReference>
<dbReference type="EMBL" id="SGBC01000001">
    <property type="protein sequence ID" value="RZD16844.1"/>
    <property type="molecule type" value="Genomic_DNA"/>
</dbReference>
<keyword evidence="3" id="KW-0500">Molybdenum</keyword>
<keyword evidence="5" id="KW-0560">Oxidoreductase</keyword>
<dbReference type="Pfam" id="PF04879">
    <property type="entry name" value="Molybdop_Fe4S4"/>
    <property type="match status" value="1"/>
</dbReference>
<dbReference type="PANTHER" id="PTHR43742:SF6">
    <property type="entry name" value="OXIDOREDUCTASE YYAE-RELATED"/>
    <property type="match status" value="1"/>
</dbReference>
<comment type="caution">
    <text evidence="9">The sequence shown here is derived from an EMBL/GenBank/DDBJ whole genome shotgun (WGS) entry which is preliminary data.</text>
</comment>
<dbReference type="Gene3D" id="2.40.40.20">
    <property type="match status" value="1"/>
</dbReference>
<dbReference type="Proteomes" id="UP000316562">
    <property type="component" value="Unassembled WGS sequence"/>
</dbReference>
<keyword evidence="4" id="KW-0479">Metal-binding</keyword>
<evidence type="ECO:0000313" key="9">
    <source>
        <dbReference type="EMBL" id="RZD16844.1"/>
    </source>
</evidence>
<reference evidence="9 10" key="1">
    <citation type="journal article" date="2019" name="ISME J.">
        <title>Insights into ecological role of a new deltaproteobacterial order Candidatus Acidulodesulfobacterales by metagenomics and metatranscriptomics.</title>
        <authorList>
            <person name="Tan S."/>
            <person name="Liu J."/>
            <person name="Fang Y."/>
            <person name="Hedlund B.P."/>
            <person name="Lian Z.H."/>
            <person name="Huang L.Y."/>
            <person name="Li J.T."/>
            <person name="Huang L.N."/>
            <person name="Li W.J."/>
            <person name="Jiang H.C."/>
            <person name="Dong H.L."/>
            <person name="Shu W.S."/>
        </authorList>
    </citation>
    <scope>NUCLEOTIDE SEQUENCE [LARGE SCALE GENOMIC DNA]</scope>
    <source>
        <strain evidence="9">AP2</strain>
    </source>
</reference>
<evidence type="ECO:0000256" key="5">
    <source>
        <dbReference type="ARBA" id="ARBA00023002"/>
    </source>
</evidence>
<keyword evidence="7" id="KW-0411">Iron-sulfur</keyword>
<dbReference type="Pfam" id="PF00384">
    <property type="entry name" value="Molybdopterin"/>
    <property type="match status" value="1"/>
</dbReference>